<dbReference type="InterPro" id="IPR010496">
    <property type="entry name" value="AL/BT2_dom"/>
</dbReference>
<dbReference type="Proteomes" id="UP000237819">
    <property type="component" value="Unassembled WGS sequence"/>
</dbReference>
<protein>
    <submittedName>
        <fullName evidence="3">DUF1080 domain-containing protein</fullName>
    </submittedName>
</protein>
<feature type="chain" id="PRO_5015640106" evidence="1">
    <location>
        <begin position="21"/>
        <end position="208"/>
    </location>
</feature>
<feature type="domain" description="3-keto-alpha-glucoside-1,2-lyase/3-keto-2-hydroxy-glucal hydratase" evidence="2">
    <location>
        <begin position="23"/>
        <end position="206"/>
    </location>
</feature>
<feature type="signal peptide" evidence="1">
    <location>
        <begin position="1"/>
        <end position="20"/>
    </location>
</feature>
<dbReference type="Gene3D" id="2.60.120.560">
    <property type="entry name" value="Exo-inulinase, domain 1"/>
    <property type="match status" value="1"/>
</dbReference>
<evidence type="ECO:0000259" key="2">
    <source>
        <dbReference type="Pfam" id="PF06439"/>
    </source>
</evidence>
<organism evidence="3 4">
    <name type="scientific">Blastopirellula marina</name>
    <dbReference type="NCBI Taxonomy" id="124"/>
    <lineage>
        <taxon>Bacteria</taxon>
        <taxon>Pseudomonadati</taxon>
        <taxon>Planctomycetota</taxon>
        <taxon>Planctomycetia</taxon>
        <taxon>Pirellulales</taxon>
        <taxon>Pirellulaceae</taxon>
        <taxon>Blastopirellula</taxon>
    </lineage>
</organism>
<evidence type="ECO:0000313" key="4">
    <source>
        <dbReference type="Proteomes" id="UP000237819"/>
    </source>
</evidence>
<dbReference type="AlphaFoldDB" id="A0A2S8GGA2"/>
<dbReference type="RefSeq" id="WP_105338180.1">
    <property type="nucleotide sequence ID" value="NZ_PUHZ01000024.1"/>
</dbReference>
<sequence length="208" mass="23181">MLRSCMTLSLVLTFAVSLSAADPVSLFDGKTLSGWEGKEEWFRVEKGAIVAGSLEKAIPNNEFLCTKEEYGDFELTLEAKLVGKGTNAGVQFRSQRIPNHHEMIGYQCDIGSSPNRSIWGSLYDESRRKVFMAEGPADEVAKSVKSGEWNRLKVRCQGPRIQIWLNDLQTVDYTEKDDAIPQTGIIGLQIHAGPEAEASYRNLQLKKL</sequence>
<dbReference type="Pfam" id="PF06439">
    <property type="entry name" value="3keto-disac_hyd"/>
    <property type="match status" value="1"/>
</dbReference>
<dbReference type="EMBL" id="PUHZ01000024">
    <property type="protein sequence ID" value="PQO43301.1"/>
    <property type="molecule type" value="Genomic_DNA"/>
</dbReference>
<evidence type="ECO:0000256" key="1">
    <source>
        <dbReference type="SAM" id="SignalP"/>
    </source>
</evidence>
<dbReference type="GO" id="GO:0016787">
    <property type="term" value="F:hydrolase activity"/>
    <property type="evidence" value="ECO:0007669"/>
    <property type="project" value="InterPro"/>
</dbReference>
<reference evidence="3 4" key="1">
    <citation type="submission" date="2018-02" db="EMBL/GenBank/DDBJ databases">
        <title>Comparative genomes isolates from brazilian mangrove.</title>
        <authorList>
            <person name="Araujo J.E."/>
            <person name="Taketani R.G."/>
            <person name="Silva M.C.P."/>
            <person name="Loureco M.V."/>
            <person name="Andreote F.D."/>
        </authorList>
    </citation>
    <scope>NUCLEOTIDE SEQUENCE [LARGE SCALE GENOMIC DNA]</scope>
    <source>
        <strain evidence="3 4">Nap-Phe MGV</strain>
    </source>
</reference>
<gene>
    <name evidence="3" type="ORF">C5Y93_24920</name>
</gene>
<name>A0A2S8GGA2_9BACT</name>
<proteinExistence type="predicted"/>
<evidence type="ECO:0000313" key="3">
    <source>
        <dbReference type="EMBL" id="PQO43301.1"/>
    </source>
</evidence>
<dbReference type="OrthoDB" id="262927at2"/>
<accession>A0A2S8GGA2</accession>
<keyword evidence="1" id="KW-0732">Signal</keyword>
<comment type="caution">
    <text evidence="3">The sequence shown here is derived from an EMBL/GenBank/DDBJ whole genome shotgun (WGS) entry which is preliminary data.</text>
</comment>